<dbReference type="RefSeq" id="WP_132114600.1">
    <property type="nucleotide sequence ID" value="NZ_SMJU01000002.1"/>
</dbReference>
<dbReference type="Gene3D" id="3.40.50.1010">
    <property type="entry name" value="5'-nuclease"/>
    <property type="match status" value="1"/>
</dbReference>
<dbReference type="OrthoDB" id="956795at2"/>
<gene>
    <name evidence="2" type="ORF">EZE20_03645</name>
</gene>
<keyword evidence="3" id="KW-1185">Reference proteome</keyword>
<protein>
    <submittedName>
        <fullName evidence="2">DNA-binding protein</fullName>
    </submittedName>
</protein>
<dbReference type="CDD" id="cd09871">
    <property type="entry name" value="PIN_MtVapC28-VapC30-like"/>
    <property type="match status" value="1"/>
</dbReference>
<reference evidence="2 3" key="1">
    <citation type="submission" date="2019-02" db="EMBL/GenBank/DDBJ databases">
        <title>Arundinibacter roseus gen. nov., sp. nov., a new member of the family Cytophagaceae.</title>
        <authorList>
            <person name="Szuroczki S."/>
            <person name="Khayer B."/>
            <person name="Sproer C."/>
            <person name="Toumi M."/>
            <person name="Szabo A."/>
            <person name="Felfoldi T."/>
            <person name="Schumann P."/>
            <person name="Toth E."/>
        </authorList>
    </citation>
    <scope>NUCLEOTIDE SEQUENCE [LARGE SCALE GENOMIC DNA]</scope>
    <source>
        <strain evidence="2 3">DMA-k-7a</strain>
    </source>
</reference>
<dbReference type="InterPro" id="IPR002716">
    <property type="entry name" value="PIN_dom"/>
</dbReference>
<evidence type="ECO:0000259" key="1">
    <source>
        <dbReference type="Pfam" id="PF10130"/>
    </source>
</evidence>
<dbReference type="AlphaFoldDB" id="A0A4R4KMW3"/>
<accession>A0A4R4KMW3</accession>
<evidence type="ECO:0000313" key="2">
    <source>
        <dbReference type="EMBL" id="TDB68029.1"/>
    </source>
</evidence>
<dbReference type="SUPFAM" id="SSF88723">
    <property type="entry name" value="PIN domain-like"/>
    <property type="match status" value="1"/>
</dbReference>
<sequence length="140" mass="16583">MTDFVIDANILMSILISGKASYKPLLTYYNFILPDFVLVEVEKYKHILRTKHRMQDDEFLQWTYFVFSQITILPQYALNEESLKKSKKLLDKIDLKDTTYVALAMQLDLPLLTRGNPLYEGLRKQGFRKVMLFKDFLQTF</sequence>
<dbReference type="Proteomes" id="UP000295706">
    <property type="component" value="Unassembled WGS sequence"/>
</dbReference>
<keyword evidence="2" id="KW-0238">DNA-binding</keyword>
<name>A0A4R4KMW3_9BACT</name>
<evidence type="ECO:0000313" key="3">
    <source>
        <dbReference type="Proteomes" id="UP000295706"/>
    </source>
</evidence>
<dbReference type="Pfam" id="PF10130">
    <property type="entry name" value="PIN_2"/>
    <property type="match status" value="1"/>
</dbReference>
<dbReference type="InterPro" id="IPR029060">
    <property type="entry name" value="PIN-like_dom_sf"/>
</dbReference>
<dbReference type="GO" id="GO:0003677">
    <property type="term" value="F:DNA binding"/>
    <property type="evidence" value="ECO:0007669"/>
    <property type="project" value="UniProtKB-KW"/>
</dbReference>
<organism evidence="2 3">
    <name type="scientific">Arundinibacter roseus</name>
    <dbReference type="NCBI Taxonomy" id="2070510"/>
    <lineage>
        <taxon>Bacteria</taxon>
        <taxon>Pseudomonadati</taxon>
        <taxon>Bacteroidota</taxon>
        <taxon>Cytophagia</taxon>
        <taxon>Cytophagales</taxon>
        <taxon>Spirosomataceae</taxon>
        <taxon>Arundinibacter</taxon>
    </lineage>
</organism>
<feature type="domain" description="PIN" evidence="1">
    <location>
        <begin position="5"/>
        <end position="129"/>
    </location>
</feature>
<comment type="caution">
    <text evidence="2">The sequence shown here is derived from an EMBL/GenBank/DDBJ whole genome shotgun (WGS) entry which is preliminary data.</text>
</comment>
<proteinExistence type="predicted"/>
<dbReference type="EMBL" id="SMJU01000002">
    <property type="protein sequence ID" value="TDB68029.1"/>
    <property type="molecule type" value="Genomic_DNA"/>
</dbReference>